<dbReference type="PROSITE" id="PS51192">
    <property type="entry name" value="HELICASE_ATP_BIND_1"/>
    <property type="match status" value="1"/>
</dbReference>
<organism evidence="22 23">
    <name type="scientific">Botryosphaeria dothidea</name>
    <dbReference type="NCBI Taxonomy" id="55169"/>
    <lineage>
        <taxon>Eukaryota</taxon>
        <taxon>Fungi</taxon>
        <taxon>Dikarya</taxon>
        <taxon>Ascomycota</taxon>
        <taxon>Pezizomycotina</taxon>
        <taxon>Dothideomycetes</taxon>
        <taxon>Dothideomycetes incertae sedis</taxon>
        <taxon>Botryosphaeriales</taxon>
        <taxon>Botryosphaeriaceae</taxon>
        <taxon>Botryosphaeria</taxon>
    </lineage>
</organism>
<evidence type="ECO:0000256" key="4">
    <source>
        <dbReference type="ARBA" id="ARBA00022517"/>
    </source>
</evidence>
<evidence type="ECO:0000256" key="5">
    <source>
        <dbReference type="ARBA" id="ARBA00022552"/>
    </source>
</evidence>
<dbReference type="SMART" id="SM00487">
    <property type="entry name" value="DEXDc"/>
    <property type="match status" value="1"/>
</dbReference>
<dbReference type="PANTHER" id="PTHR47958">
    <property type="entry name" value="ATP-DEPENDENT RNA HELICASE DBP3"/>
    <property type="match status" value="1"/>
</dbReference>
<dbReference type="SMART" id="SM00490">
    <property type="entry name" value="HELICc"/>
    <property type="match status" value="1"/>
</dbReference>
<gene>
    <name evidence="22" type="ORF">GTA08_BOTSDO01469</name>
</gene>
<keyword evidence="6" id="KW-0547">Nucleotide-binding</keyword>
<evidence type="ECO:0000259" key="19">
    <source>
        <dbReference type="PROSITE" id="PS51192"/>
    </source>
</evidence>
<dbReference type="GO" id="GO:0005524">
    <property type="term" value="F:ATP binding"/>
    <property type="evidence" value="ECO:0007669"/>
    <property type="project" value="UniProtKB-KW"/>
</dbReference>
<dbReference type="Pfam" id="PF08740">
    <property type="entry name" value="BCS1_N"/>
    <property type="match status" value="1"/>
</dbReference>
<comment type="function">
    <text evidence="13">ATP-dependent RNA helicase involved in 40S ribosomal subunit biogenesis. Required for the processing and cleavage of 35S pre-rRNA at sites A0, A1, and A2, leading to mature 18S rRNA.</text>
</comment>
<dbReference type="FunFam" id="3.40.50.300:FF:000031">
    <property type="entry name" value="Eukaryotic initiation factor 4A-III"/>
    <property type="match status" value="1"/>
</dbReference>
<dbReference type="GO" id="GO:0005730">
    <property type="term" value="C:nucleolus"/>
    <property type="evidence" value="ECO:0007669"/>
    <property type="project" value="UniProtKB-SubCell"/>
</dbReference>
<dbReference type="InterPro" id="IPR027417">
    <property type="entry name" value="P-loop_NTPase"/>
</dbReference>
<dbReference type="PROSITE" id="PS51195">
    <property type="entry name" value="Q_MOTIF"/>
    <property type="match status" value="1"/>
</dbReference>
<dbReference type="InterPro" id="IPR001650">
    <property type="entry name" value="Helicase_C-like"/>
</dbReference>
<evidence type="ECO:0000256" key="2">
    <source>
        <dbReference type="ARBA" id="ARBA00004604"/>
    </source>
</evidence>
<feature type="domain" description="Helicase ATP-binding" evidence="19">
    <location>
        <begin position="56"/>
        <end position="226"/>
    </location>
</feature>
<keyword evidence="18" id="KW-0472">Membrane</keyword>
<dbReference type="GO" id="GO:0006364">
    <property type="term" value="P:rRNA processing"/>
    <property type="evidence" value="ECO:0007669"/>
    <property type="project" value="UniProtKB-KW"/>
</dbReference>
<keyword evidence="18" id="KW-1133">Transmembrane helix</keyword>
<dbReference type="OrthoDB" id="10251412at2759"/>
<evidence type="ECO:0000259" key="20">
    <source>
        <dbReference type="PROSITE" id="PS51194"/>
    </source>
</evidence>
<dbReference type="Pfam" id="PF25426">
    <property type="entry name" value="AAA_lid_BCS1"/>
    <property type="match status" value="1"/>
</dbReference>
<evidence type="ECO:0000256" key="17">
    <source>
        <dbReference type="SAM" id="MobiDB-lite"/>
    </source>
</evidence>
<keyword evidence="7" id="KW-0999">Mitochondrion inner membrane</keyword>
<feature type="domain" description="Helicase C-terminal" evidence="20">
    <location>
        <begin position="237"/>
        <end position="398"/>
    </location>
</feature>
<dbReference type="InterPro" id="IPR003593">
    <property type="entry name" value="AAA+_ATPase"/>
</dbReference>
<dbReference type="SUPFAM" id="SSF52540">
    <property type="entry name" value="P-loop containing nucleoside triphosphate hydrolases"/>
    <property type="match status" value="2"/>
</dbReference>
<accession>A0A8H4J5T1</accession>
<sequence length="992" mass="112009">MADGIDRRADEKMEFSTSKEVTVAPTFEAMHLKENLLRGIYAYGYESPSAVQSRAIVQICKGRDTIAQAQSGTGKTATFSISILQVIDTAVRETQALVLSPTRELATQIQSVVMALGDYMNVQCHACIGGTNVGEDIRKLDYGQHVVSGTPGRVADMIRRRNLRTRHIKMLVLDEADELLNRGFREQIYDVYRYLPPATQVVVVSATLPYDVLDMTTKFMTDPVRILVKRDELTLEGLKQYFIAVEKEEWKFDTLCDLYDTLTITQAVIFCNTRRKVDWLTDKMREANFTVSSMHGEMPQKERDSIMQDFRQGNSRVLISTDVWARGIDVQQVSLVINYDLPSNRENYIHRIGRSGRFGRKGVAINFVTSEDVRILRDIELYYSTQIDEMPMNVTLPAHNYTPPQSSKMDLKRLRGVIDASGESINGTAANLTDLPSNILEAFIPGYSLISRFILDAFGFDIGLVVSLGLLVFATVTSVTYVWGKSFSLFQDYYMSNVYIDDSDDLYDSVLEWIAEQRMSKVSRSIKAVTRYGMSHTEAEEDGDGAMDEQGIFNYGKWSAKIPPRYEPYFGSHHFWHESRLFMFDRSRREVTPNPYQPSRKEEELIKLSCIGRSTVPIKVLLDYIKLWSIDKETAMTVIRRPASKDRSRYAGAWDRLRAKPSRPMDTVALDPIQKEKIIADINEYLHPSSPRWYATRGIPYRRGYLFHGPPGVGKTSLAYAVAGIFGLDIYNISLLEPTLTESDLNRLFNNLPQRCIVLLEDIDSAGLLRDEKSDQDDSIESKKKKEEFSAETLAKALTTANRKQKQADDNKQGISLSGLLNAIDGVATHEGRVLVMTTNHPEKLDDALIRPGRVDMQVEFSLATHEQMHDIFIRMYSPDENVHTAPSARSKTANGSAKATANGAPKTAGNEKVAPKLPFTAVYPVLSKDELCRLADDFAAQLPQDKLSPAEIQNFLLTRKKEPGRALEEVGEWSRALLEAKEKKEKVVRVQ</sequence>
<dbReference type="InterPro" id="IPR011545">
    <property type="entry name" value="DEAD/DEAH_box_helicase_dom"/>
</dbReference>
<evidence type="ECO:0000256" key="6">
    <source>
        <dbReference type="ARBA" id="ARBA00022741"/>
    </source>
</evidence>
<keyword evidence="11" id="KW-0694">RNA-binding</keyword>
<feature type="transmembrane region" description="Helical" evidence="18">
    <location>
        <begin position="458"/>
        <end position="483"/>
    </location>
</feature>
<dbReference type="Proteomes" id="UP000572817">
    <property type="component" value="Unassembled WGS sequence"/>
</dbReference>
<dbReference type="CDD" id="cd18045">
    <property type="entry name" value="DEADc_EIF4AIII_DDX48"/>
    <property type="match status" value="1"/>
</dbReference>
<dbReference type="Pfam" id="PF00271">
    <property type="entry name" value="Helicase_C"/>
    <property type="match status" value="1"/>
</dbReference>
<keyword evidence="10" id="KW-0067">ATP-binding</keyword>
<keyword evidence="9" id="KW-0347">Helicase</keyword>
<dbReference type="AlphaFoldDB" id="A0A8H4J5T1"/>
<dbReference type="GO" id="GO:0003723">
    <property type="term" value="F:RNA binding"/>
    <property type="evidence" value="ECO:0007669"/>
    <property type="project" value="UniProtKB-KW"/>
</dbReference>
<keyword evidence="8" id="KW-0378">Hydrolase</keyword>
<dbReference type="CDD" id="cd18787">
    <property type="entry name" value="SF2_C_DEAD"/>
    <property type="match status" value="1"/>
</dbReference>
<evidence type="ECO:0000256" key="16">
    <source>
        <dbReference type="PROSITE-ProRule" id="PRU00552"/>
    </source>
</evidence>
<keyword evidence="12" id="KW-0539">Nucleus</keyword>
<evidence type="ECO:0000256" key="9">
    <source>
        <dbReference type="ARBA" id="ARBA00022806"/>
    </source>
</evidence>
<evidence type="ECO:0000256" key="14">
    <source>
        <dbReference type="ARBA" id="ARBA00037945"/>
    </source>
</evidence>
<dbReference type="Gene3D" id="3.40.50.300">
    <property type="entry name" value="P-loop containing nucleotide triphosphate hydrolases"/>
    <property type="match status" value="3"/>
</dbReference>
<reference evidence="22" key="1">
    <citation type="submission" date="2020-04" db="EMBL/GenBank/DDBJ databases">
        <title>Genome Assembly and Annotation of Botryosphaeria dothidea sdau 11-99, a Latent Pathogen of Apple Fruit Ring Rot in China.</title>
        <authorList>
            <person name="Yu C."/>
            <person name="Diao Y."/>
            <person name="Lu Q."/>
            <person name="Zhao J."/>
            <person name="Cui S."/>
            <person name="Peng C."/>
            <person name="He B."/>
            <person name="Liu H."/>
        </authorList>
    </citation>
    <scope>NUCLEOTIDE SEQUENCE [LARGE SCALE GENOMIC DNA]</scope>
    <source>
        <strain evidence="22">Sdau11-99</strain>
    </source>
</reference>
<feature type="compositionally biased region" description="Polar residues" evidence="17">
    <location>
        <begin position="888"/>
        <end position="900"/>
    </location>
</feature>
<evidence type="ECO:0000313" key="22">
    <source>
        <dbReference type="EMBL" id="KAF4313746.1"/>
    </source>
</evidence>
<dbReference type="Pfam" id="PF00004">
    <property type="entry name" value="AAA"/>
    <property type="match status" value="1"/>
</dbReference>
<evidence type="ECO:0000256" key="12">
    <source>
        <dbReference type="ARBA" id="ARBA00023242"/>
    </source>
</evidence>
<dbReference type="GO" id="GO:0003724">
    <property type="term" value="F:RNA helicase activity"/>
    <property type="evidence" value="ECO:0007669"/>
    <property type="project" value="UniProtKB-EC"/>
</dbReference>
<evidence type="ECO:0000256" key="10">
    <source>
        <dbReference type="ARBA" id="ARBA00022840"/>
    </source>
</evidence>
<protein>
    <recommendedName>
        <fullName evidence="3">RNA helicase</fullName>
        <ecNumber evidence="3">3.6.4.13</ecNumber>
    </recommendedName>
</protein>
<dbReference type="Pfam" id="PF00270">
    <property type="entry name" value="DEAD"/>
    <property type="match status" value="1"/>
</dbReference>
<dbReference type="EMBL" id="WWBZ02000001">
    <property type="protein sequence ID" value="KAF4313746.1"/>
    <property type="molecule type" value="Genomic_DNA"/>
</dbReference>
<dbReference type="InterPro" id="IPR000629">
    <property type="entry name" value="RNA-helicase_DEAD-box_CS"/>
</dbReference>
<dbReference type="InterPro" id="IPR014014">
    <property type="entry name" value="RNA_helicase_DEAD_Q_motif"/>
</dbReference>
<feature type="domain" description="DEAD-box RNA helicase Q" evidence="21">
    <location>
        <begin position="25"/>
        <end position="53"/>
    </location>
</feature>
<dbReference type="SMART" id="SM01024">
    <property type="entry name" value="BCS1_N"/>
    <property type="match status" value="1"/>
</dbReference>
<dbReference type="FunFam" id="3.40.50.300:FF:000498">
    <property type="entry name" value="Eukaryotic initiation factor 4A-III"/>
    <property type="match status" value="1"/>
</dbReference>
<dbReference type="InterPro" id="IPR003960">
    <property type="entry name" value="ATPase_AAA_CS"/>
</dbReference>
<feature type="short sequence motif" description="Q motif" evidence="16">
    <location>
        <begin position="25"/>
        <end position="53"/>
    </location>
</feature>
<evidence type="ECO:0000256" key="18">
    <source>
        <dbReference type="SAM" id="Phobius"/>
    </source>
</evidence>
<dbReference type="InterPro" id="IPR014851">
    <property type="entry name" value="BCS1_N"/>
</dbReference>
<name>A0A8H4J5T1_9PEZI</name>
<dbReference type="PROSITE" id="PS51194">
    <property type="entry name" value="HELICASE_CTER"/>
    <property type="match status" value="1"/>
</dbReference>
<dbReference type="InterPro" id="IPR057495">
    <property type="entry name" value="AAA_lid_BCS1"/>
</dbReference>
<dbReference type="InterPro" id="IPR003959">
    <property type="entry name" value="ATPase_AAA_core"/>
</dbReference>
<proteinExistence type="inferred from homology"/>
<comment type="caution">
    <text evidence="22">The sequence shown here is derived from an EMBL/GenBank/DDBJ whole genome shotgun (WGS) entry which is preliminary data.</text>
</comment>
<keyword evidence="18" id="KW-0812">Transmembrane</keyword>
<feature type="region of interest" description="Disordered" evidence="17">
    <location>
        <begin position="882"/>
        <end position="912"/>
    </location>
</feature>
<comment type="similarity">
    <text evidence="14">Belongs to the DEAD box helicase family. DDX48/FAL1 subfamily.</text>
</comment>
<keyword evidence="7" id="KW-0496">Mitochondrion</keyword>
<comment type="catalytic activity">
    <reaction evidence="15">
        <text>ATP + H2O = ADP + phosphate + H(+)</text>
        <dbReference type="Rhea" id="RHEA:13065"/>
        <dbReference type="ChEBI" id="CHEBI:15377"/>
        <dbReference type="ChEBI" id="CHEBI:15378"/>
        <dbReference type="ChEBI" id="CHEBI:30616"/>
        <dbReference type="ChEBI" id="CHEBI:43474"/>
        <dbReference type="ChEBI" id="CHEBI:456216"/>
        <dbReference type="EC" id="3.6.4.13"/>
    </reaction>
</comment>
<evidence type="ECO:0000256" key="11">
    <source>
        <dbReference type="ARBA" id="ARBA00022884"/>
    </source>
</evidence>
<dbReference type="EC" id="3.6.4.13" evidence="3"/>
<evidence type="ECO:0000259" key="21">
    <source>
        <dbReference type="PROSITE" id="PS51195"/>
    </source>
</evidence>
<dbReference type="GO" id="GO:0005743">
    <property type="term" value="C:mitochondrial inner membrane"/>
    <property type="evidence" value="ECO:0007669"/>
    <property type="project" value="UniProtKB-SubCell"/>
</dbReference>
<evidence type="ECO:0000313" key="23">
    <source>
        <dbReference type="Proteomes" id="UP000572817"/>
    </source>
</evidence>
<keyword evidence="23" id="KW-1185">Reference proteome</keyword>
<dbReference type="PROSITE" id="PS00039">
    <property type="entry name" value="DEAD_ATP_HELICASE"/>
    <property type="match status" value="1"/>
</dbReference>
<evidence type="ECO:0000256" key="7">
    <source>
        <dbReference type="ARBA" id="ARBA00022792"/>
    </source>
</evidence>
<dbReference type="InterPro" id="IPR014001">
    <property type="entry name" value="Helicase_ATP-bd"/>
</dbReference>
<evidence type="ECO:0000256" key="1">
    <source>
        <dbReference type="ARBA" id="ARBA00004434"/>
    </source>
</evidence>
<evidence type="ECO:0000256" key="8">
    <source>
        <dbReference type="ARBA" id="ARBA00022801"/>
    </source>
</evidence>
<evidence type="ECO:0000256" key="15">
    <source>
        <dbReference type="ARBA" id="ARBA00047984"/>
    </source>
</evidence>
<evidence type="ECO:0000256" key="3">
    <source>
        <dbReference type="ARBA" id="ARBA00012552"/>
    </source>
</evidence>
<keyword evidence="5" id="KW-0698">rRNA processing</keyword>
<keyword evidence="4" id="KW-0690">Ribosome biogenesis</keyword>
<dbReference type="SMART" id="SM00382">
    <property type="entry name" value="AAA"/>
    <property type="match status" value="2"/>
</dbReference>
<comment type="subcellular location">
    <subcellularLocation>
        <location evidence="1">Mitochondrion inner membrane</location>
        <topology evidence="1">Single-pass membrane protein</topology>
    </subcellularLocation>
    <subcellularLocation>
        <location evidence="2">Nucleus</location>
        <location evidence="2">Nucleolus</location>
    </subcellularLocation>
</comment>
<evidence type="ECO:0000256" key="13">
    <source>
        <dbReference type="ARBA" id="ARBA00024310"/>
    </source>
</evidence>
<dbReference type="PROSITE" id="PS00674">
    <property type="entry name" value="AAA"/>
    <property type="match status" value="1"/>
</dbReference>
<dbReference type="GO" id="GO:0016887">
    <property type="term" value="F:ATP hydrolysis activity"/>
    <property type="evidence" value="ECO:0007669"/>
    <property type="project" value="InterPro"/>
</dbReference>